<dbReference type="EMBL" id="OU015568">
    <property type="protein sequence ID" value="CAG5089250.1"/>
    <property type="molecule type" value="Genomic_DNA"/>
</dbReference>
<evidence type="ECO:0000256" key="6">
    <source>
        <dbReference type="ARBA" id="ARBA00018425"/>
    </source>
</evidence>
<dbReference type="SUPFAM" id="SSF52467">
    <property type="entry name" value="DHS-like NAD/FAD-binding domain"/>
    <property type="match status" value="1"/>
</dbReference>
<dbReference type="PANTHER" id="PTHR11703:SF0">
    <property type="entry name" value="DEOXYHYPUSINE SYNTHASE"/>
    <property type="match status" value="1"/>
</dbReference>
<evidence type="ECO:0000256" key="2">
    <source>
        <dbReference type="ARBA" id="ARBA00007592"/>
    </source>
</evidence>
<dbReference type="Proteomes" id="UP001158576">
    <property type="component" value="Chromosome PAR"/>
</dbReference>
<comment type="similarity">
    <text evidence="3">Belongs to the deoxyhypusine synthase family.</text>
</comment>
<dbReference type="InterPro" id="IPR032041">
    <property type="entry name" value="Cdc73_N"/>
</dbReference>
<dbReference type="Gene3D" id="3.40.50.11990">
    <property type="entry name" value="RNA polymerase II accessory factor, Cdc73 C-terminal domain"/>
    <property type="match status" value="1"/>
</dbReference>
<dbReference type="InterPro" id="IPR002220">
    <property type="entry name" value="DapA-like"/>
</dbReference>
<keyword evidence="18" id="KW-1185">Reference proteome</keyword>
<dbReference type="PRINTS" id="PR00146">
    <property type="entry name" value="DHPICSNTHASE"/>
</dbReference>
<dbReference type="InterPro" id="IPR036982">
    <property type="entry name" value="Deoxyhypusine_synthase_sf"/>
</dbReference>
<dbReference type="InterPro" id="IPR002773">
    <property type="entry name" value="Deoxyhypusine_synthase"/>
</dbReference>
<evidence type="ECO:0000256" key="1">
    <source>
        <dbReference type="ARBA" id="ARBA00002577"/>
    </source>
</evidence>
<reference evidence="17 18" key="1">
    <citation type="submission" date="2021-04" db="EMBL/GenBank/DDBJ databases">
        <authorList>
            <person name="Bliznina A."/>
        </authorList>
    </citation>
    <scope>NUCLEOTIDE SEQUENCE [LARGE SCALE GENOMIC DNA]</scope>
</reference>
<dbReference type="InterPro" id="IPR013785">
    <property type="entry name" value="Aldolase_TIM"/>
</dbReference>
<evidence type="ECO:0000256" key="9">
    <source>
        <dbReference type="ARBA" id="ARBA00023270"/>
    </source>
</evidence>
<keyword evidence="8" id="KW-0456">Lyase</keyword>
<dbReference type="InterPro" id="IPR020625">
    <property type="entry name" value="Schiff_base-form_aldolases_AS"/>
</dbReference>
<keyword evidence="9" id="KW-0704">Schiff base</keyword>
<dbReference type="CDD" id="cd00408">
    <property type="entry name" value="DHDPS-like"/>
    <property type="match status" value="1"/>
</dbReference>
<dbReference type="EC" id="4.1.3.16" evidence="5"/>
<dbReference type="InterPro" id="IPR031336">
    <property type="entry name" value="CDC73_C"/>
</dbReference>
<evidence type="ECO:0000259" key="15">
    <source>
        <dbReference type="Pfam" id="PF05179"/>
    </source>
</evidence>
<evidence type="ECO:0000256" key="8">
    <source>
        <dbReference type="ARBA" id="ARBA00023239"/>
    </source>
</evidence>
<sequence>MTDALSLIREYTLQKKEIETKDGLVYLGDFVWDVKAKTNYTIWGSGRDGQAKEYYTIEAILFFLENIELTHPQYIKAAIEKFGSNDKNVSRPDRKDLLAFLQGQAPTSMSIDRNAQVELGRPRPRSDLGRNQEPMDIDFDTSKVEPSERLRNILDKRSGLVITKDDMLDGSELPSKTIAEIKTKIQINKRGRITDTDVISAGRTTEINTNNFERVWRTRESILQSQATNFKIVLNYLEVIKKKEAGVYPSKNEGMIPNKNKPKTEELYSRYDQSRQDNTGSFQIDTLGSNTANTLSSLVSGTKRPHKKEEPTILASPAAQSPPAKKKSRTPIIIVPAASQSIITLANARNLLEGYKYAAKRAQSRIDSEVLVQYKGGGRTIPFKIINNVSKLNSEDWERVVAVFVHGPAWQFKGWPIMENNDPNSIFQKVLAFHLKWTNKPVEGNVRKWSCNIVELDAIKRHADSQRFRQLWQKIESYCKRVCICFSIMSVPPGGDLTGKDAVFVPTGELPMENPETVTGYDFDEGVDYDKLFDTMSRMGFQATTFGNGIKEIRRMIERKLRPSEEDIKKAAEQNSGCDTNCRIFLGYTSNMGSCGVREVIRFLCKHKMVDCIVATAGGIEEDLIKCLAPTYIGRFDYSGRDLRKRGMNRIGNLIVPNDNYCKFEDWINPILDAMLDEQEKNGTRWTPSRMIERLGKEINNESSIYYWCWKNKIPVYSPALTDGSIGDMIYFHSYAKPGLILDLVDDIRGVNNCAKFALNTGMILLGGGVIKHHICNANLMRNGADYSVFVNTGQEFDGSDTGAKPDEAISWGKIKMSAEPVKISGDSTLIFPLLVSQTFAKYKDEFIKYNEAQAARDAGVDYDSLQQNLQKWKTKGFKGITVQGSNGSYPYLSPSERIELVERLNDMLAEIANDRDDKMLLMAGAGAESTAETLKITEAMCLADADVLLVVTPSFYKNAMKTSVLVKHFSTIADFSDKPIIIYNVPANTGLDMPVEAIADLSDHPNICGVKDSGGDIAKIGHLLWLTEGKHFQVLAGSASFLHPAVQLGASGGVCALANVLGSEVVRLYNLSIQGDNERAALLQKRLIHPNQIVTKIYGVPGLKHVMGNFGYATGHLRPPLANIELHEMEKAMHAFTAAGFHAPPQ</sequence>
<evidence type="ECO:0000256" key="14">
    <source>
        <dbReference type="SAM" id="MobiDB-lite"/>
    </source>
</evidence>
<dbReference type="PANTHER" id="PTHR11703">
    <property type="entry name" value="DEOXYHYPUSINE SYNTHASE"/>
    <property type="match status" value="1"/>
</dbReference>
<dbReference type="InterPro" id="IPR029035">
    <property type="entry name" value="DHS-like_NAD/FAD-binding_dom"/>
</dbReference>
<dbReference type="InterPro" id="IPR038103">
    <property type="entry name" value="CDC73_C_sf"/>
</dbReference>
<name>A0ABN7S538_OIKDI</name>
<evidence type="ECO:0000259" key="16">
    <source>
        <dbReference type="Pfam" id="PF16050"/>
    </source>
</evidence>
<evidence type="ECO:0000256" key="7">
    <source>
        <dbReference type="ARBA" id="ARBA00023027"/>
    </source>
</evidence>
<dbReference type="NCBIfam" id="TIGR00321">
    <property type="entry name" value="dhys"/>
    <property type="match status" value="1"/>
</dbReference>
<dbReference type="SMART" id="SM01130">
    <property type="entry name" value="DHDPS"/>
    <property type="match status" value="1"/>
</dbReference>
<comment type="subunit">
    <text evidence="4">Homotetramer.</text>
</comment>
<dbReference type="Pfam" id="PF05179">
    <property type="entry name" value="CDC73_C"/>
    <property type="match status" value="1"/>
</dbReference>
<protein>
    <recommendedName>
        <fullName evidence="6">4-hydroxy-2-oxoglutarate aldolase, mitochondrial</fullName>
        <ecNumber evidence="5">4.1.3.16</ecNumber>
    </recommendedName>
    <alternativeName>
        <fullName evidence="11">Dihydrodipicolinate synthase-like</fullName>
    </alternativeName>
    <alternativeName>
        <fullName evidence="10">Probable 2-keto-4-hydroxyglutarate aldolase</fullName>
    </alternativeName>
</protein>
<evidence type="ECO:0000313" key="17">
    <source>
        <dbReference type="EMBL" id="CAG5089250.1"/>
    </source>
</evidence>
<dbReference type="PROSITE" id="PS00666">
    <property type="entry name" value="DHDPS_2"/>
    <property type="match status" value="1"/>
</dbReference>
<feature type="domain" description="Paf1 complex subunit Cdc73 N-terminal" evidence="16">
    <location>
        <begin position="1"/>
        <end position="275"/>
    </location>
</feature>
<accession>A0ABN7S538</accession>
<evidence type="ECO:0000256" key="13">
    <source>
        <dbReference type="ARBA" id="ARBA00033613"/>
    </source>
</evidence>
<organism evidence="17 18">
    <name type="scientific">Oikopleura dioica</name>
    <name type="common">Tunicate</name>
    <dbReference type="NCBI Taxonomy" id="34765"/>
    <lineage>
        <taxon>Eukaryota</taxon>
        <taxon>Metazoa</taxon>
        <taxon>Chordata</taxon>
        <taxon>Tunicata</taxon>
        <taxon>Appendicularia</taxon>
        <taxon>Copelata</taxon>
        <taxon>Oikopleuridae</taxon>
        <taxon>Oikopleura</taxon>
    </lineage>
</organism>
<feature type="region of interest" description="Disordered" evidence="14">
    <location>
        <begin position="298"/>
        <end position="327"/>
    </location>
</feature>
<dbReference type="Pfam" id="PF16050">
    <property type="entry name" value="CDC73_N"/>
    <property type="match status" value="1"/>
</dbReference>
<comment type="catalytic activity">
    <reaction evidence="13">
        <text>(4S)-4-hydroxy-2-oxoglutarate = glyoxylate + pyruvate</text>
        <dbReference type="Rhea" id="RHEA:35639"/>
        <dbReference type="ChEBI" id="CHEBI:15361"/>
        <dbReference type="ChEBI" id="CHEBI:36655"/>
        <dbReference type="ChEBI" id="CHEBI:71685"/>
        <dbReference type="EC" id="4.1.3.16"/>
    </reaction>
</comment>
<evidence type="ECO:0000256" key="10">
    <source>
        <dbReference type="ARBA" id="ARBA00030874"/>
    </source>
</evidence>
<dbReference type="Pfam" id="PF00701">
    <property type="entry name" value="DHDPS"/>
    <property type="match status" value="1"/>
</dbReference>
<dbReference type="SUPFAM" id="SSF51569">
    <property type="entry name" value="Aldolase"/>
    <property type="match status" value="1"/>
</dbReference>
<evidence type="ECO:0000256" key="4">
    <source>
        <dbReference type="ARBA" id="ARBA00011881"/>
    </source>
</evidence>
<evidence type="ECO:0000256" key="12">
    <source>
        <dbReference type="ARBA" id="ARBA00033610"/>
    </source>
</evidence>
<comment type="function">
    <text evidence="1">Catalyzes the final step in the metabolic pathway of hydroxyproline.</text>
</comment>
<feature type="domain" description="Cell division control protein 73 C-terminal" evidence="15">
    <location>
        <begin position="328"/>
        <end position="477"/>
    </location>
</feature>
<gene>
    <name evidence="17" type="ORF">OKIOD_LOCUS3706</name>
</gene>
<evidence type="ECO:0000256" key="3">
    <source>
        <dbReference type="ARBA" id="ARBA00009892"/>
    </source>
</evidence>
<dbReference type="Gene3D" id="3.20.20.70">
    <property type="entry name" value="Aldolase class I"/>
    <property type="match status" value="1"/>
</dbReference>
<evidence type="ECO:0000256" key="11">
    <source>
        <dbReference type="ARBA" id="ARBA00032879"/>
    </source>
</evidence>
<evidence type="ECO:0000313" key="18">
    <source>
        <dbReference type="Proteomes" id="UP001158576"/>
    </source>
</evidence>
<evidence type="ECO:0000256" key="5">
    <source>
        <dbReference type="ARBA" id="ARBA00012215"/>
    </source>
</evidence>
<keyword evidence="7" id="KW-0520">NAD</keyword>
<dbReference type="Gene3D" id="3.40.910.10">
    <property type="entry name" value="Deoxyhypusine synthase"/>
    <property type="match status" value="1"/>
</dbReference>
<dbReference type="Pfam" id="PF01916">
    <property type="entry name" value="DS"/>
    <property type="match status" value="1"/>
</dbReference>
<comment type="similarity">
    <text evidence="2">Belongs to the DapA family.</text>
</comment>
<proteinExistence type="inferred from homology"/>
<comment type="catalytic activity">
    <reaction evidence="12">
        <text>(4R)-4-hydroxy-2-oxoglutarate = glyoxylate + pyruvate</text>
        <dbReference type="Rhea" id="RHEA:30687"/>
        <dbReference type="ChEBI" id="CHEBI:15361"/>
        <dbReference type="ChEBI" id="CHEBI:36655"/>
        <dbReference type="ChEBI" id="CHEBI:62213"/>
        <dbReference type="EC" id="4.1.3.16"/>
    </reaction>
</comment>